<feature type="compositionally biased region" description="Polar residues" evidence="1">
    <location>
        <begin position="51"/>
        <end position="61"/>
    </location>
</feature>
<feature type="region of interest" description="Disordered" evidence="1">
    <location>
        <begin position="202"/>
        <end position="221"/>
    </location>
</feature>
<feature type="region of interest" description="Disordered" evidence="1">
    <location>
        <begin position="42"/>
        <end position="88"/>
    </location>
</feature>
<protein>
    <submittedName>
        <fullName evidence="2">Uncharacterized protein</fullName>
    </submittedName>
</protein>
<evidence type="ECO:0000313" key="2">
    <source>
        <dbReference type="EMBL" id="KAJ7216373.1"/>
    </source>
</evidence>
<feature type="region of interest" description="Disordered" evidence="1">
    <location>
        <begin position="150"/>
        <end position="191"/>
    </location>
</feature>
<accession>A0AAD6VUD6</accession>
<proteinExistence type="predicted"/>
<sequence>MEYPESPEPVYRYNYDGVASPEQVPAHPYTYASPVAVAYNATPPRHRNVRSETTVSNTPMTYLSPFAQDADSASTPATESDPFEYDEGRLAPYSGKVAVAYRYQYGQPVSQPMYMGDGPRSGGSFARADRSSAALLQMTQRAEVDWTPAEFTPSMFSPEPPASAKSSSTGRNTLKKKRRPPPKGAAASGMAASVETFASSWLHGDMDSDPYTDDERPNLSGLVPVPVRVKSVGRVKAPRKETPAPVNARHGMARGSVYIQPITVPRSEWNSEVQIVQGGSSADSYRSEFDQRP</sequence>
<gene>
    <name evidence="2" type="ORF">GGX14DRAFT_441331</name>
</gene>
<organism evidence="2 3">
    <name type="scientific">Mycena pura</name>
    <dbReference type="NCBI Taxonomy" id="153505"/>
    <lineage>
        <taxon>Eukaryota</taxon>
        <taxon>Fungi</taxon>
        <taxon>Dikarya</taxon>
        <taxon>Basidiomycota</taxon>
        <taxon>Agaricomycotina</taxon>
        <taxon>Agaricomycetes</taxon>
        <taxon>Agaricomycetidae</taxon>
        <taxon>Agaricales</taxon>
        <taxon>Marasmiineae</taxon>
        <taxon>Mycenaceae</taxon>
        <taxon>Mycena</taxon>
    </lineage>
</organism>
<keyword evidence="3" id="KW-1185">Reference proteome</keyword>
<reference evidence="2" key="1">
    <citation type="submission" date="2023-03" db="EMBL/GenBank/DDBJ databases">
        <title>Massive genome expansion in bonnet fungi (Mycena s.s.) driven by repeated elements and novel gene families across ecological guilds.</title>
        <authorList>
            <consortium name="Lawrence Berkeley National Laboratory"/>
            <person name="Harder C.B."/>
            <person name="Miyauchi S."/>
            <person name="Viragh M."/>
            <person name="Kuo A."/>
            <person name="Thoen E."/>
            <person name="Andreopoulos B."/>
            <person name="Lu D."/>
            <person name="Skrede I."/>
            <person name="Drula E."/>
            <person name="Henrissat B."/>
            <person name="Morin E."/>
            <person name="Kohler A."/>
            <person name="Barry K."/>
            <person name="LaButti K."/>
            <person name="Morin E."/>
            <person name="Salamov A."/>
            <person name="Lipzen A."/>
            <person name="Mereny Z."/>
            <person name="Hegedus B."/>
            <person name="Baldrian P."/>
            <person name="Stursova M."/>
            <person name="Weitz H."/>
            <person name="Taylor A."/>
            <person name="Grigoriev I.V."/>
            <person name="Nagy L.G."/>
            <person name="Martin F."/>
            <person name="Kauserud H."/>
        </authorList>
    </citation>
    <scope>NUCLEOTIDE SEQUENCE</scope>
    <source>
        <strain evidence="2">9144</strain>
    </source>
</reference>
<comment type="caution">
    <text evidence="2">The sequence shown here is derived from an EMBL/GenBank/DDBJ whole genome shotgun (WGS) entry which is preliminary data.</text>
</comment>
<evidence type="ECO:0000256" key="1">
    <source>
        <dbReference type="SAM" id="MobiDB-lite"/>
    </source>
</evidence>
<dbReference type="AlphaFoldDB" id="A0AAD6VUD6"/>
<evidence type="ECO:0000313" key="3">
    <source>
        <dbReference type="Proteomes" id="UP001219525"/>
    </source>
</evidence>
<name>A0AAD6VUD6_9AGAR</name>
<dbReference type="Proteomes" id="UP001219525">
    <property type="component" value="Unassembled WGS sequence"/>
</dbReference>
<dbReference type="EMBL" id="JARJCW010000015">
    <property type="protein sequence ID" value="KAJ7216373.1"/>
    <property type="molecule type" value="Genomic_DNA"/>
</dbReference>